<sequence length="66" mass="7703">MLEREKHEYEKAILVGVVTQQQSEEKLTEYLDELEFLAYTAGATIHKRFSQKMQKPNPKKVLGFGF</sequence>
<evidence type="ECO:0000259" key="1">
    <source>
        <dbReference type="Pfam" id="PF13167"/>
    </source>
</evidence>
<dbReference type="InterPro" id="IPR025121">
    <property type="entry name" value="GTPase_HflX_N"/>
</dbReference>
<feature type="non-terminal residue" evidence="2">
    <location>
        <position position="66"/>
    </location>
</feature>
<evidence type="ECO:0000313" key="2">
    <source>
        <dbReference type="EMBL" id="MBF4985275.1"/>
    </source>
</evidence>
<keyword evidence="3" id="KW-1185">Reference proteome</keyword>
<dbReference type="EMBL" id="JADKYU010000695">
    <property type="protein sequence ID" value="MBF4985275.1"/>
    <property type="molecule type" value="Genomic_DNA"/>
</dbReference>
<organism evidence="2 3">
    <name type="scientific">Nonlabens mediterrranea</name>
    <dbReference type="NCBI Taxonomy" id="1419947"/>
    <lineage>
        <taxon>Bacteria</taxon>
        <taxon>Pseudomonadati</taxon>
        <taxon>Bacteroidota</taxon>
        <taxon>Flavobacteriia</taxon>
        <taxon>Flavobacteriales</taxon>
        <taxon>Flavobacteriaceae</taxon>
        <taxon>Nonlabens</taxon>
    </lineage>
</organism>
<gene>
    <name evidence="2" type="ORF">FNJ87_13355</name>
</gene>
<accession>A0ABS0A7C4</accession>
<evidence type="ECO:0000313" key="3">
    <source>
        <dbReference type="Proteomes" id="UP001194729"/>
    </source>
</evidence>
<feature type="domain" description="GTPase HflX N-terminal" evidence="1">
    <location>
        <begin position="29"/>
        <end position="65"/>
    </location>
</feature>
<protein>
    <submittedName>
        <fullName evidence="2">GTPase HflX</fullName>
    </submittedName>
</protein>
<proteinExistence type="predicted"/>
<dbReference type="Pfam" id="PF13167">
    <property type="entry name" value="GTP-bdg_N"/>
    <property type="match status" value="1"/>
</dbReference>
<name>A0ABS0A7C4_9FLAO</name>
<comment type="caution">
    <text evidence="2">The sequence shown here is derived from an EMBL/GenBank/DDBJ whole genome shotgun (WGS) entry which is preliminary data.</text>
</comment>
<dbReference type="Proteomes" id="UP001194729">
    <property type="component" value="Unassembled WGS sequence"/>
</dbReference>
<reference evidence="2 3" key="1">
    <citation type="submission" date="2020-11" db="EMBL/GenBank/DDBJ databases">
        <title>P. mediterranea TC4 genome.</title>
        <authorList>
            <person name="Molmeret M."/>
        </authorList>
    </citation>
    <scope>NUCLEOTIDE SEQUENCE [LARGE SCALE GENOMIC DNA]</scope>
    <source>
        <strain evidence="2 3">TC4</strain>
    </source>
</reference>